<feature type="domain" description="F-box" evidence="1">
    <location>
        <begin position="116"/>
        <end position="162"/>
    </location>
</feature>
<dbReference type="PANTHER" id="PTHR24114">
    <property type="entry name" value="LEUCINE RICH REPEAT FAMILY PROTEIN"/>
    <property type="match status" value="1"/>
</dbReference>
<protein>
    <recommendedName>
        <fullName evidence="1">F-box domain-containing protein</fullName>
    </recommendedName>
</protein>
<gene>
    <name evidence="2" type="ORF">VSP0166_LOCUS1739</name>
</gene>
<dbReference type="EMBL" id="HBKP01002426">
    <property type="protein sequence ID" value="CAE2202323.1"/>
    <property type="molecule type" value="Transcribed_RNA"/>
</dbReference>
<evidence type="ECO:0000259" key="1">
    <source>
        <dbReference type="PROSITE" id="PS50181"/>
    </source>
</evidence>
<dbReference type="AlphaFoldDB" id="A0A7S4M5I9"/>
<dbReference type="Gene3D" id="1.20.1280.50">
    <property type="match status" value="1"/>
</dbReference>
<dbReference type="InterPro" id="IPR001810">
    <property type="entry name" value="F-box_dom"/>
</dbReference>
<dbReference type="SUPFAM" id="SSF52047">
    <property type="entry name" value="RNI-like"/>
    <property type="match status" value="1"/>
</dbReference>
<dbReference type="InterPro" id="IPR032675">
    <property type="entry name" value="LRR_dom_sf"/>
</dbReference>
<dbReference type="SMART" id="SM00256">
    <property type="entry name" value="FBOX"/>
    <property type="match status" value="1"/>
</dbReference>
<dbReference type="Pfam" id="PF00646">
    <property type="entry name" value="F-box"/>
    <property type="match status" value="1"/>
</dbReference>
<sequence>MASLLLQELVGDDDFDDYDDEDYYDEECEDLYSPYAEPPPVAPIIIEEEKQEPVEIPKIEVEMTFCDICHVDIPKSTMDAHINSKKHRGAILDIKVRTNQEKAEREAAERLRRGMEYFAAVFTPNIMEKVCASLPADNLLKLRLVCRKWKDYLDMPDTWMRQYELHSGSELHSMSSCYDNSEFPLTNLGFRFVIENEQAMQEFLEKPHFNTTDVRFYMKGISCCPETLWKAVCQKFADIPSQVVYLDFWARDNAEGYATRRFTSAFTLEVFKALAQNNNLDALESRVSRYFPVDFNPLSVLEGNKKLRSLKLTETWFHSCITENTETGAVEFEEKENRQRFTFHSTSVLSLEITPAHSSTSFGDLRALYLIQALKGNTKLEELCLSNLLIRGGKKFRHELETFIEESKFLKKLDLSRNGALKKLDWNVLALNNSLETLDLSHTNLGSLSTALNMKKNDNLQTLNLSGSLLTVKARDIRNLPSSLTSLDISNCGTLARDAIADIFSDLATTLPGLTYLNLSKNCFQNIHALGEFIANTQSIRTLMLFEGSSCRNGVLDELVYNGFMKNSSIVECDHMKANAKYLHHSYVQTISEYLLRNAGRNLGRRTKGIR</sequence>
<reference evidence="2" key="1">
    <citation type="submission" date="2021-01" db="EMBL/GenBank/DDBJ databases">
        <authorList>
            <person name="Corre E."/>
            <person name="Pelletier E."/>
            <person name="Niang G."/>
            <person name="Scheremetjew M."/>
            <person name="Finn R."/>
            <person name="Kale V."/>
            <person name="Holt S."/>
            <person name="Cochrane G."/>
            <person name="Meng A."/>
            <person name="Brown T."/>
            <person name="Cohen L."/>
        </authorList>
    </citation>
    <scope>NUCLEOTIDE SEQUENCE</scope>
    <source>
        <strain evidence="2">DIVA3 518/3/11/1/6</strain>
    </source>
</reference>
<dbReference type="Gene3D" id="3.80.10.10">
    <property type="entry name" value="Ribonuclease Inhibitor"/>
    <property type="match status" value="1"/>
</dbReference>
<dbReference type="PROSITE" id="PS50181">
    <property type="entry name" value="FBOX"/>
    <property type="match status" value="1"/>
</dbReference>
<dbReference type="PANTHER" id="PTHR24114:SF2">
    <property type="entry name" value="F-BOX DOMAIN-CONTAINING PROTEIN-RELATED"/>
    <property type="match status" value="1"/>
</dbReference>
<proteinExistence type="predicted"/>
<dbReference type="InterPro" id="IPR036047">
    <property type="entry name" value="F-box-like_dom_sf"/>
</dbReference>
<evidence type="ECO:0000313" key="2">
    <source>
        <dbReference type="EMBL" id="CAE2202323.1"/>
    </source>
</evidence>
<organism evidence="2">
    <name type="scientific">Vannella robusta</name>
    <dbReference type="NCBI Taxonomy" id="1487602"/>
    <lineage>
        <taxon>Eukaryota</taxon>
        <taxon>Amoebozoa</taxon>
        <taxon>Discosea</taxon>
        <taxon>Flabellinia</taxon>
        <taxon>Vannellidae</taxon>
        <taxon>Vannella</taxon>
    </lineage>
</organism>
<dbReference type="SUPFAM" id="SSF81383">
    <property type="entry name" value="F-box domain"/>
    <property type="match status" value="1"/>
</dbReference>
<accession>A0A7S4M5I9</accession>
<dbReference type="InterPro" id="IPR052394">
    <property type="entry name" value="LRR-containing"/>
</dbReference>
<name>A0A7S4M5I9_9EUKA</name>